<keyword evidence="4" id="KW-0970">Cilium biogenesis/degradation</keyword>
<dbReference type="Ensembl" id="ENSCAFT00030012292.1">
    <property type="protein sequence ID" value="ENSCAFP00030010756.1"/>
    <property type="gene ID" value="ENSCAFG00030006613.1"/>
</dbReference>
<dbReference type="Proteomes" id="UP000694429">
    <property type="component" value="Chromosome 5"/>
</dbReference>
<evidence type="ECO:0000256" key="1">
    <source>
        <dbReference type="ARBA" id="ARBA00004120"/>
    </source>
</evidence>
<evidence type="ECO:0000256" key="5">
    <source>
        <dbReference type="ARBA" id="ARBA00023212"/>
    </source>
</evidence>
<evidence type="ECO:0000256" key="7">
    <source>
        <dbReference type="ARBA" id="ARBA00037148"/>
    </source>
</evidence>
<accession>A0A8C0MEZ7</accession>
<name>A0A8C0MEZ7_CANLF</name>
<reference evidence="11" key="2">
    <citation type="submission" date="2019-03" db="EMBL/GenBank/DDBJ databases">
        <authorList>
            <person name="Warren W.C."/>
            <person name="Johnson G.S."/>
        </authorList>
    </citation>
    <scope>NUCLEOTIDE SEQUENCE [LARGE SCALE GENOMIC DNA]</scope>
    <source>
        <strain evidence="11">Basenji</strain>
    </source>
</reference>
<comment type="similarity">
    <text evidence="8">Belongs to the B9D family.</text>
</comment>
<evidence type="ECO:0000256" key="2">
    <source>
        <dbReference type="ARBA" id="ARBA00011495"/>
    </source>
</evidence>
<feature type="region of interest" description="Disordered" evidence="10">
    <location>
        <begin position="219"/>
        <end position="249"/>
    </location>
</feature>
<dbReference type="AlphaFoldDB" id="A0A8C0MEZ7"/>
<keyword evidence="3" id="KW-0963">Cytoplasm</keyword>
<dbReference type="Pfam" id="PF07162">
    <property type="entry name" value="B9-C2"/>
    <property type="match status" value="1"/>
</dbReference>
<comment type="subunit">
    <text evidence="2">Part of the tectonic-like complex (also named B9 complex).</text>
</comment>
<evidence type="ECO:0000256" key="4">
    <source>
        <dbReference type="ARBA" id="ARBA00022794"/>
    </source>
</evidence>
<evidence type="ECO:0000256" key="6">
    <source>
        <dbReference type="ARBA" id="ARBA00023273"/>
    </source>
</evidence>
<evidence type="ECO:0000256" key="8">
    <source>
        <dbReference type="ARBA" id="ARBA00038411"/>
    </source>
</evidence>
<evidence type="ECO:0000256" key="9">
    <source>
        <dbReference type="ARBA" id="ARBA00039274"/>
    </source>
</evidence>
<dbReference type="Proteomes" id="UP000694542">
    <property type="component" value="Chromosome 5"/>
</dbReference>
<sequence length="402" mass="44639">MGRACQTRWSLGKGSRVVAAWDCPLDSHISGPNPSTELRVPIPGCLLDSTPGTQCQHPYWLPLASHRGASPSTIPVNRTCVCFFLQFPEYDDLYCKYCFVYGQDWAPTAGLEEGISQITSKSQDVRRALVWNFPIDVTFKSTNPYGWPQIVLSVYGPDVFGNDVVRGYGAVHVPFSPGRHKRTIPMFVPESTSKLQKFTSWFMGRRPEYTDPKVVAQGEGREGKAWSPHHHPPQPPSLPWEGQDASQGTARHLGGLWEQPQASRWNSTHPPTPHTPSPHCLSRCGPCTSWWGVWARQERPWRLSHPHSNLADGWRPLPSDPRPLPGLCHSPLQRGDQGHEEAGLRHWASRHAGHPRAQPTTGPPPVKAHTGHGHHHHHCIRPRGSQVTQGCPSGEPATDPCA</sequence>
<dbReference type="GO" id="GO:0005929">
    <property type="term" value="C:cilium"/>
    <property type="evidence" value="ECO:0007669"/>
    <property type="project" value="UniProtKB-ARBA"/>
</dbReference>
<dbReference type="PROSITE" id="PS51381">
    <property type="entry name" value="C2_B9"/>
    <property type="match status" value="1"/>
</dbReference>
<reference evidence="11" key="3">
    <citation type="submission" date="2025-05" db="UniProtKB">
        <authorList>
            <consortium name="Ensembl"/>
        </authorList>
    </citation>
    <scope>IDENTIFICATION</scope>
</reference>
<evidence type="ECO:0000256" key="10">
    <source>
        <dbReference type="SAM" id="MobiDB-lite"/>
    </source>
</evidence>
<keyword evidence="5" id="KW-0206">Cytoskeleton</keyword>
<keyword evidence="6" id="KW-0966">Cell projection</keyword>
<dbReference type="Ensembl" id="ENSCAFT00040003881.1">
    <property type="protein sequence ID" value="ENSCAFP00040003331.1"/>
    <property type="gene ID" value="ENSCAFG00040002033.1"/>
</dbReference>
<evidence type="ECO:0000313" key="13">
    <source>
        <dbReference type="Proteomes" id="UP000694429"/>
    </source>
</evidence>
<comment type="function">
    <text evidence="7">Component of the tectonic-like complex, a complex localized at the transition zone of primary cilia and acting as a barrier that prevents diffusion of transmembrane proteins between the cilia and plasma membranes. Required for ciliogenesis and sonic hedgehog/SHH signaling.</text>
</comment>
<dbReference type="PANTHER" id="PTHR12968:SF1">
    <property type="entry name" value="B9 DOMAIN-CONTAINING PROTEIN 1"/>
    <property type="match status" value="1"/>
</dbReference>
<evidence type="ECO:0000313" key="11">
    <source>
        <dbReference type="Ensembl" id="ENSCAFP00030010756.1"/>
    </source>
</evidence>
<protein>
    <recommendedName>
        <fullName evidence="9">B9 domain-containing protein 1</fullName>
    </recommendedName>
</protein>
<feature type="region of interest" description="Disordered" evidence="10">
    <location>
        <begin position="314"/>
        <end position="402"/>
    </location>
</feature>
<proteinExistence type="inferred from homology"/>
<feature type="compositionally biased region" description="Basic residues" evidence="10">
    <location>
        <begin position="369"/>
        <end position="381"/>
    </location>
</feature>
<comment type="subcellular location">
    <subcellularLocation>
        <location evidence="1">Cytoplasm</location>
        <location evidence="1">Cytoskeleton</location>
        <location evidence="1">Cilium basal body</location>
    </subcellularLocation>
</comment>
<dbReference type="GO" id="GO:0030030">
    <property type="term" value="P:cell projection organization"/>
    <property type="evidence" value="ECO:0007669"/>
    <property type="project" value="UniProtKB-KW"/>
</dbReference>
<dbReference type="InterPro" id="IPR010796">
    <property type="entry name" value="C2_B9-type_dom"/>
</dbReference>
<dbReference type="PANTHER" id="PTHR12968">
    <property type="entry name" value="B9 DOMAIN-CONTAINING"/>
    <property type="match status" value="1"/>
</dbReference>
<evidence type="ECO:0000313" key="12">
    <source>
        <dbReference type="Ensembl" id="ENSCAFP00040003331.1"/>
    </source>
</evidence>
<reference evidence="12" key="1">
    <citation type="submission" date="2018-10" db="EMBL/GenBank/DDBJ databases">
        <title>De novo assembly of a Great Dane genome.</title>
        <authorList>
            <person name="Kidd J.M."/>
            <person name="Pendleton A.L."/>
            <person name="Shen F."/>
            <person name="Emery S."/>
        </authorList>
    </citation>
    <scope>NUCLEOTIDE SEQUENCE [LARGE SCALE GENOMIC DNA]</scope>
    <source>
        <strain evidence="12">Great Dane</strain>
    </source>
</reference>
<organism evidence="11 13">
    <name type="scientific">Canis lupus familiaris</name>
    <name type="common">Dog</name>
    <name type="synonym">Canis familiaris</name>
    <dbReference type="NCBI Taxonomy" id="9615"/>
    <lineage>
        <taxon>Eukaryota</taxon>
        <taxon>Metazoa</taxon>
        <taxon>Chordata</taxon>
        <taxon>Craniata</taxon>
        <taxon>Vertebrata</taxon>
        <taxon>Euteleostomi</taxon>
        <taxon>Mammalia</taxon>
        <taxon>Eutheria</taxon>
        <taxon>Laurasiatheria</taxon>
        <taxon>Carnivora</taxon>
        <taxon>Caniformia</taxon>
        <taxon>Canidae</taxon>
        <taxon>Canis</taxon>
    </lineage>
</organism>
<evidence type="ECO:0000256" key="3">
    <source>
        <dbReference type="ARBA" id="ARBA00022490"/>
    </source>
</evidence>